<protein>
    <submittedName>
        <fullName evidence="1">Type VI secretion protein, VC_A0114 family</fullName>
    </submittedName>
</protein>
<evidence type="ECO:0000313" key="1">
    <source>
        <dbReference type="EMBL" id="EDY19677.1"/>
    </source>
</evidence>
<accession>B4D1R5</accession>
<name>B4D1R5_9BACT</name>
<dbReference type="RefSeq" id="WP_006980178.1">
    <property type="nucleotide sequence ID" value="NZ_ABVL01000007.1"/>
</dbReference>
<sequence>MSLQIHWHEGLFLQPHHLQQLQKGANDLFGTERRLQFPYPYGIVEARLSVDELESMRLRFDRLHVVMPSGVQVRFPHEAELPSLDVRQAFASSGGNFTVYLGVPLWFAGRANSLPMDNGGDSRAKLLYRLAEVEHADENTGENPKPMLMRRINARLMLETEDRSDMEVIPLLRIVRGVGENVGTPRQDPEFIGPCLLLRGSPVLLELVRDLGSQVVASRQELVVQLTRGGFSLENLRGLLFEQVMRLRTLNRFAGKLPALAEAPSVTPFAIYLELRELLGELTALHPDRDEFEVAAYVHDNPYLVFADLSAKIRSYLRGAVAPSFIKLPFVEHEGMLAAVLEDQHIMGPNEYFLGIKTAEDPVQLASLVEDADRFKLMPRSLANRAIRGVLLKEERFAPLELPSQTGLYYFRLLRNESARAWQQIITERAAVVRWMDHEADYDIALYMTVPPGENAG</sequence>
<dbReference type="eggNOG" id="COG3522">
    <property type="taxonomic scope" value="Bacteria"/>
</dbReference>
<reference evidence="1 2" key="1">
    <citation type="journal article" date="2011" name="J. Bacteriol.">
        <title>Genome sequence of Chthoniobacter flavus Ellin428, an aerobic heterotrophic soil bacterium.</title>
        <authorList>
            <person name="Kant R."/>
            <person name="van Passel M.W."/>
            <person name="Palva A."/>
            <person name="Lucas S."/>
            <person name="Lapidus A."/>
            <person name="Glavina Del Rio T."/>
            <person name="Dalin E."/>
            <person name="Tice H."/>
            <person name="Bruce D."/>
            <person name="Goodwin L."/>
            <person name="Pitluck S."/>
            <person name="Larimer F.W."/>
            <person name="Land M.L."/>
            <person name="Hauser L."/>
            <person name="Sangwan P."/>
            <person name="de Vos W.M."/>
            <person name="Janssen P.H."/>
            <person name="Smidt H."/>
        </authorList>
    </citation>
    <scope>NUCLEOTIDE SEQUENCE [LARGE SCALE GENOMIC DNA]</scope>
    <source>
        <strain evidence="1 2">Ellin428</strain>
    </source>
</reference>
<dbReference type="AlphaFoldDB" id="B4D1R5"/>
<gene>
    <name evidence="1" type="ORF">CfE428DRAFT_2853</name>
</gene>
<dbReference type="InterPro" id="IPR010263">
    <property type="entry name" value="T6SS_TssK"/>
</dbReference>
<dbReference type="EMBL" id="ABVL01000007">
    <property type="protein sequence ID" value="EDY19677.1"/>
    <property type="molecule type" value="Genomic_DNA"/>
</dbReference>
<keyword evidence="2" id="KW-1185">Reference proteome</keyword>
<comment type="caution">
    <text evidence="1">The sequence shown here is derived from an EMBL/GenBank/DDBJ whole genome shotgun (WGS) entry which is preliminary data.</text>
</comment>
<evidence type="ECO:0000313" key="2">
    <source>
        <dbReference type="Proteomes" id="UP000005824"/>
    </source>
</evidence>
<dbReference type="InParanoid" id="B4D1R5"/>
<dbReference type="NCBIfam" id="TIGR03353">
    <property type="entry name" value="VI_chp_4"/>
    <property type="match status" value="1"/>
</dbReference>
<dbReference type="STRING" id="497964.CfE428DRAFT_2853"/>
<dbReference type="PANTHER" id="PTHR35566:SF1">
    <property type="entry name" value="TYPE VI SECRETION SYSTEM BASEPLATE COMPONENT TSSK1"/>
    <property type="match status" value="1"/>
</dbReference>
<organism evidence="1 2">
    <name type="scientific">Chthoniobacter flavus Ellin428</name>
    <dbReference type="NCBI Taxonomy" id="497964"/>
    <lineage>
        <taxon>Bacteria</taxon>
        <taxon>Pseudomonadati</taxon>
        <taxon>Verrucomicrobiota</taxon>
        <taxon>Spartobacteria</taxon>
        <taxon>Chthoniobacterales</taxon>
        <taxon>Chthoniobacteraceae</taxon>
        <taxon>Chthoniobacter</taxon>
    </lineage>
</organism>
<dbReference type="Proteomes" id="UP000005824">
    <property type="component" value="Unassembled WGS sequence"/>
</dbReference>
<dbReference type="PANTHER" id="PTHR35566">
    <property type="entry name" value="BLR3599 PROTEIN"/>
    <property type="match status" value="1"/>
</dbReference>
<dbReference type="Pfam" id="PF05936">
    <property type="entry name" value="T6SS_VasE"/>
    <property type="match status" value="1"/>
</dbReference>
<proteinExistence type="predicted"/>